<gene>
    <name evidence="4" type="ORF">PAHAL_1G239000</name>
</gene>
<dbReference type="Gramene" id="PAN06111">
    <property type="protein sequence ID" value="PAN06111"/>
    <property type="gene ID" value="PAHAL_1G239000"/>
</dbReference>
<evidence type="ECO:0000313" key="4">
    <source>
        <dbReference type="EMBL" id="PAN06111.2"/>
    </source>
</evidence>
<feature type="compositionally biased region" description="Basic and acidic residues" evidence="2">
    <location>
        <begin position="43"/>
        <end position="67"/>
    </location>
</feature>
<dbReference type="SUPFAM" id="SSF50630">
    <property type="entry name" value="Acid proteases"/>
    <property type="match status" value="1"/>
</dbReference>
<dbReference type="PANTHER" id="PTHR33240:SF15">
    <property type="entry name" value="GAG-PRO-LIKE PROTEIN"/>
    <property type="match status" value="1"/>
</dbReference>
<name>A0A2S3GPE3_9POAL</name>
<evidence type="ECO:0000256" key="1">
    <source>
        <dbReference type="ARBA" id="ARBA00022801"/>
    </source>
</evidence>
<proteinExistence type="predicted"/>
<dbReference type="PANTHER" id="PTHR33240">
    <property type="entry name" value="OS08G0508500 PROTEIN"/>
    <property type="match status" value="1"/>
</dbReference>
<dbReference type="Gene3D" id="2.40.70.10">
    <property type="entry name" value="Acid Proteases"/>
    <property type="match status" value="1"/>
</dbReference>
<feature type="compositionally biased region" description="Basic and acidic residues" evidence="2">
    <location>
        <begin position="149"/>
        <end position="159"/>
    </location>
</feature>
<dbReference type="AlphaFoldDB" id="A0A2S3GPE3"/>
<dbReference type="InterPro" id="IPR001969">
    <property type="entry name" value="Aspartic_peptidase_AS"/>
</dbReference>
<keyword evidence="1" id="KW-0378">Hydrolase</keyword>
<dbReference type="CDD" id="cd00303">
    <property type="entry name" value="retropepsin_like"/>
    <property type="match status" value="1"/>
</dbReference>
<dbReference type="InterPro" id="IPR021109">
    <property type="entry name" value="Peptidase_aspartic_dom_sf"/>
</dbReference>
<dbReference type="Proteomes" id="UP000243499">
    <property type="component" value="Chromosome 1"/>
</dbReference>
<reference evidence="4" key="1">
    <citation type="submission" date="2018-04" db="EMBL/GenBank/DDBJ databases">
        <title>WGS assembly of Panicum hallii.</title>
        <authorList>
            <person name="Lovell J."/>
            <person name="Jenkins J."/>
            <person name="Lowry D."/>
            <person name="Mamidi S."/>
            <person name="Sreedasyam A."/>
            <person name="Weng X."/>
            <person name="Barry K."/>
            <person name="Bonette J."/>
            <person name="Campitelli B."/>
            <person name="Daum C."/>
            <person name="Gordon S."/>
            <person name="Gould B."/>
            <person name="Lipzen A."/>
            <person name="Macqueen A."/>
            <person name="Palacio-Mejia J."/>
            <person name="Plott C."/>
            <person name="Shakirov E."/>
            <person name="Shu S."/>
            <person name="Yoshinaga Y."/>
            <person name="Zane M."/>
            <person name="Rokhsar D."/>
            <person name="Grimwood J."/>
            <person name="Schmutz J."/>
            <person name="Juenger T."/>
        </authorList>
    </citation>
    <scope>NUCLEOTIDE SEQUENCE [LARGE SCALE GENOMIC DNA]</scope>
    <source>
        <strain evidence="4">FIL2</strain>
    </source>
</reference>
<dbReference type="PROSITE" id="PS00141">
    <property type="entry name" value="ASP_PROTEASE"/>
    <property type="match status" value="1"/>
</dbReference>
<organism evidence="4">
    <name type="scientific">Panicum hallii</name>
    <dbReference type="NCBI Taxonomy" id="206008"/>
    <lineage>
        <taxon>Eukaryota</taxon>
        <taxon>Viridiplantae</taxon>
        <taxon>Streptophyta</taxon>
        <taxon>Embryophyta</taxon>
        <taxon>Tracheophyta</taxon>
        <taxon>Spermatophyta</taxon>
        <taxon>Magnoliopsida</taxon>
        <taxon>Liliopsida</taxon>
        <taxon>Poales</taxon>
        <taxon>Poaceae</taxon>
        <taxon>PACMAD clade</taxon>
        <taxon>Panicoideae</taxon>
        <taxon>Panicodae</taxon>
        <taxon>Paniceae</taxon>
        <taxon>Panicinae</taxon>
        <taxon>Panicum</taxon>
        <taxon>Panicum sect. Panicum</taxon>
    </lineage>
</organism>
<accession>A0A2S3GPE3</accession>
<dbReference type="GO" id="GO:0006508">
    <property type="term" value="P:proteolysis"/>
    <property type="evidence" value="ECO:0007669"/>
    <property type="project" value="InterPro"/>
</dbReference>
<feature type="region of interest" description="Disordered" evidence="2">
    <location>
        <begin position="42"/>
        <end position="79"/>
    </location>
</feature>
<feature type="region of interest" description="Disordered" evidence="2">
    <location>
        <begin position="91"/>
        <end position="112"/>
    </location>
</feature>
<feature type="domain" description="Peptidase A2" evidence="3">
    <location>
        <begin position="300"/>
        <end position="381"/>
    </location>
</feature>
<dbReference type="InterPro" id="IPR001995">
    <property type="entry name" value="Peptidase_A2_cat"/>
</dbReference>
<evidence type="ECO:0000259" key="3">
    <source>
        <dbReference type="PROSITE" id="PS50175"/>
    </source>
</evidence>
<protein>
    <recommendedName>
        <fullName evidence="3">Peptidase A2 domain-containing protein</fullName>
    </recommendedName>
</protein>
<evidence type="ECO:0000256" key="2">
    <source>
        <dbReference type="SAM" id="MobiDB-lite"/>
    </source>
</evidence>
<feature type="region of interest" description="Disordered" evidence="2">
    <location>
        <begin position="141"/>
        <end position="166"/>
    </location>
</feature>
<dbReference type="EMBL" id="CM008046">
    <property type="protein sequence ID" value="PAN06111.2"/>
    <property type="molecule type" value="Genomic_DNA"/>
</dbReference>
<dbReference type="Pfam" id="PF13975">
    <property type="entry name" value="gag-asp_proteas"/>
    <property type="match status" value="1"/>
</dbReference>
<dbReference type="GO" id="GO:0004190">
    <property type="term" value="F:aspartic-type endopeptidase activity"/>
    <property type="evidence" value="ECO:0007669"/>
    <property type="project" value="InterPro"/>
</dbReference>
<dbReference type="PROSITE" id="PS50175">
    <property type="entry name" value="ASP_PROT_RETROV"/>
    <property type="match status" value="1"/>
</dbReference>
<sequence length="459" mass="53111">MKVDTQPFPGVNMVENYNRSARRQLDFALGINMVGVALRRQVKNREADPSDRPQKEKKEYVTEEQVRYVRNQRPTSSDLLRKYEYQYQQRLQRESEEEEYERRTGKRLRKHEDARMSRLRTIRDCPECGPMKTEARDLVFRRLGPAPTRQERVRSPRREDEEENRYHRPRWCPDGLNRSQKRRVHRLRSLEEAEAKYIETLRKARPDLAEQVHYVQEKESRPSGKEWRPKSIKADKKVSADTHMVFVLPAEFHARTQEEPSVAQLDLGPRPVIFEKPQAKNYKHLKALYLKGYINGQPVNKMLVDTGAAVNIMPYSVLNHLGWSTGDLIKTNVTLSDFNGQTSEAQGILSVDLTIGNKTVLTSFFVVNSKSTYNVLLGRDWIHTNCCIPSTMHQCLIQWDGDEVEVVQADDSIEISHAAMSIWDAEDQEPISGMSLEGYDRIEATKNGVRLVLSTGLTE</sequence>